<comment type="caution">
    <text evidence="1">The sequence shown here is derived from an EMBL/GenBank/DDBJ whole genome shotgun (WGS) entry which is preliminary data.</text>
</comment>
<name>A0A024G4K6_9STRA</name>
<evidence type="ECO:0000313" key="2">
    <source>
        <dbReference type="Proteomes" id="UP000053237"/>
    </source>
</evidence>
<protein>
    <submittedName>
        <fullName evidence="1">Uncharacterized protein</fullName>
    </submittedName>
</protein>
<dbReference type="EMBL" id="CAIX01000023">
    <property type="protein sequence ID" value="CCI41696.1"/>
    <property type="molecule type" value="Genomic_DNA"/>
</dbReference>
<dbReference type="AlphaFoldDB" id="A0A024G4K6"/>
<accession>A0A024G4K6</accession>
<reference evidence="1 2" key="1">
    <citation type="submission" date="2012-05" db="EMBL/GenBank/DDBJ databases">
        <title>Recombination and specialization in a pathogen metapopulation.</title>
        <authorList>
            <person name="Gardiner A."/>
            <person name="Kemen E."/>
            <person name="Schultz-Larsen T."/>
            <person name="MacLean D."/>
            <person name="Van Oosterhout C."/>
            <person name="Jones J.D.G."/>
        </authorList>
    </citation>
    <scope>NUCLEOTIDE SEQUENCE [LARGE SCALE GENOMIC DNA]</scope>
    <source>
        <strain evidence="1 2">Ac Nc2</strain>
    </source>
</reference>
<dbReference type="Proteomes" id="UP000053237">
    <property type="component" value="Unassembled WGS sequence"/>
</dbReference>
<dbReference type="InParanoid" id="A0A024G4K6"/>
<gene>
    <name evidence="1" type="ORF">BN9_024800</name>
</gene>
<proteinExistence type="predicted"/>
<organism evidence="1 2">
    <name type="scientific">Albugo candida</name>
    <dbReference type="NCBI Taxonomy" id="65357"/>
    <lineage>
        <taxon>Eukaryota</taxon>
        <taxon>Sar</taxon>
        <taxon>Stramenopiles</taxon>
        <taxon>Oomycota</taxon>
        <taxon>Peronosporomycetes</taxon>
        <taxon>Albuginales</taxon>
        <taxon>Albuginaceae</taxon>
        <taxon>Albugo</taxon>
    </lineage>
</organism>
<sequence>MYKREEARAFFRGLSASYWDIDASEKLLTTSDLESRGYGVVSALLRISSKYERLILVLSKRAYGEHKAWDEKRILQLYTWDNLNVHSPLLGDPPRTSTGGCGQTLASTIGRVGEQTGVIDQMSARTAVKYPLAGWVTRIMVNHETKFRPVGVFFISRPRDRMCPTLPNSKQVRVSVRGCGGS</sequence>
<keyword evidence="2" id="KW-1185">Reference proteome</keyword>
<evidence type="ECO:0000313" key="1">
    <source>
        <dbReference type="EMBL" id="CCI41696.1"/>
    </source>
</evidence>